<evidence type="ECO:0000259" key="13">
    <source>
        <dbReference type="PROSITE" id="PS50234"/>
    </source>
</evidence>
<dbReference type="FunFam" id="2.170.130.20:FF:000001">
    <property type="entry name" value="Cysteine-rich secretory protein LCCL domain-containing 1"/>
    <property type="match status" value="1"/>
</dbReference>
<evidence type="ECO:0000256" key="4">
    <source>
        <dbReference type="ARBA" id="ARBA00022729"/>
    </source>
</evidence>
<proteinExistence type="predicted"/>
<keyword evidence="3" id="KW-0272">Extracellular matrix</keyword>
<keyword evidence="4" id="KW-0732">Signal</keyword>
<feature type="compositionally biased region" description="Low complexity" evidence="12">
    <location>
        <begin position="171"/>
        <end position="206"/>
    </location>
</feature>
<dbReference type="SUPFAM" id="SSF53300">
    <property type="entry name" value="vWA-like"/>
    <property type="match status" value="2"/>
</dbReference>
<keyword evidence="5" id="KW-0677">Repeat</keyword>
<evidence type="ECO:0000256" key="12">
    <source>
        <dbReference type="SAM" id="MobiDB-lite"/>
    </source>
</evidence>
<dbReference type="Gene3D" id="2.170.130.20">
    <property type="entry name" value="LCCL-like domain"/>
    <property type="match status" value="1"/>
</dbReference>
<evidence type="ECO:0000259" key="14">
    <source>
        <dbReference type="PROSITE" id="PS50820"/>
    </source>
</evidence>
<dbReference type="SMART" id="SM00327">
    <property type="entry name" value="VWA"/>
    <property type="match status" value="2"/>
</dbReference>
<dbReference type="Proteomes" id="UP000556165">
    <property type="component" value="Unassembled WGS sequence"/>
</dbReference>
<feature type="non-terminal residue" evidence="15">
    <location>
        <position position="1"/>
    </location>
</feature>
<dbReference type="Pfam" id="PF00092">
    <property type="entry name" value="VWA"/>
    <property type="match status" value="2"/>
</dbReference>
<dbReference type="FunFam" id="3.40.50.410:FF:000009">
    <property type="entry name" value="Putative vitrin"/>
    <property type="match status" value="1"/>
</dbReference>
<evidence type="ECO:0000313" key="15">
    <source>
        <dbReference type="EMBL" id="NXW34323.1"/>
    </source>
</evidence>
<dbReference type="GO" id="GO:0010811">
    <property type="term" value="P:positive regulation of cell-substrate adhesion"/>
    <property type="evidence" value="ECO:0007669"/>
    <property type="project" value="TreeGrafter"/>
</dbReference>
<accession>A0A7L4B8R2</accession>
<evidence type="ECO:0000256" key="10">
    <source>
        <dbReference type="ARBA" id="ARBA00063385"/>
    </source>
</evidence>
<dbReference type="InterPro" id="IPR050525">
    <property type="entry name" value="ECM_Assembly_Org"/>
</dbReference>
<comment type="subunit">
    <text evidence="10">Binds dermatan sulfate and chondroitin sulfate.</text>
</comment>
<dbReference type="PANTHER" id="PTHR24020">
    <property type="entry name" value="COLLAGEN ALPHA"/>
    <property type="match status" value="1"/>
</dbReference>
<organism evidence="15 16">
    <name type="scientific">Phaetusa simplex</name>
    <name type="common">large-billed tern</name>
    <dbReference type="NCBI Taxonomy" id="297813"/>
    <lineage>
        <taxon>Eukaryota</taxon>
        <taxon>Metazoa</taxon>
        <taxon>Chordata</taxon>
        <taxon>Craniata</taxon>
        <taxon>Vertebrata</taxon>
        <taxon>Euteleostomi</taxon>
        <taxon>Archelosauria</taxon>
        <taxon>Archosauria</taxon>
        <taxon>Dinosauria</taxon>
        <taxon>Saurischia</taxon>
        <taxon>Theropoda</taxon>
        <taxon>Coelurosauria</taxon>
        <taxon>Aves</taxon>
        <taxon>Neognathae</taxon>
        <taxon>Neoaves</taxon>
        <taxon>Charadriiformes</taxon>
        <taxon>Laridae</taxon>
        <taxon>Phaetusa</taxon>
    </lineage>
</organism>
<comment type="caution">
    <text evidence="15">The sequence shown here is derived from an EMBL/GenBank/DDBJ whole genome shotgun (WGS) entry which is preliminary data.</text>
</comment>
<keyword evidence="16" id="KW-1185">Reference proteome</keyword>
<feature type="non-terminal residue" evidence="15">
    <location>
        <position position="691"/>
    </location>
</feature>
<dbReference type="PROSITE" id="PS50820">
    <property type="entry name" value="LCCL"/>
    <property type="match status" value="1"/>
</dbReference>
<dbReference type="PRINTS" id="PR00453">
    <property type="entry name" value="VWFADOMAIN"/>
</dbReference>
<dbReference type="GO" id="GO:0005614">
    <property type="term" value="C:interstitial matrix"/>
    <property type="evidence" value="ECO:0007669"/>
    <property type="project" value="TreeGrafter"/>
</dbReference>
<evidence type="ECO:0000256" key="7">
    <source>
        <dbReference type="ARBA" id="ARBA00023157"/>
    </source>
</evidence>
<dbReference type="PROSITE" id="PS50234">
    <property type="entry name" value="VWFA"/>
    <property type="match status" value="2"/>
</dbReference>
<gene>
    <name evidence="15" type="primary">Vit_1</name>
    <name evidence="15" type="ORF">PHASIM_R05362</name>
</gene>
<evidence type="ECO:0000256" key="9">
    <source>
        <dbReference type="ARBA" id="ARBA00060310"/>
    </source>
</evidence>
<dbReference type="FunFam" id="3.40.50.410:FF:000025">
    <property type="entry name" value="Vitrin"/>
    <property type="match status" value="1"/>
</dbReference>
<dbReference type="AlphaFoldDB" id="A0A7L4B8R2"/>
<dbReference type="PANTHER" id="PTHR24020:SF23">
    <property type="entry name" value="VITRIN"/>
    <property type="match status" value="1"/>
</dbReference>
<dbReference type="InterPro" id="IPR036465">
    <property type="entry name" value="vWFA_dom_sf"/>
</dbReference>
<feature type="region of interest" description="Disordered" evidence="12">
    <location>
        <begin position="162"/>
        <end position="206"/>
    </location>
</feature>
<dbReference type="Pfam" id="PF03815">
    <property type="entry name" value="LCCL"/>
    <property type="match status" value="1"/>
</dbReference>
<comment type="function">
    <text evidence="9">Promotes matrix assembly and cell adhesiveness. Plays a role in spinal cord formation by regulating the proliferation and differentiation of neural stem cells.</text>
</comment>
<feature type="domain" description="VWFA" evidence="13">
    <location>
        <begin position="508"/>
        <end position="677"/>
    </location>
</feature>
<dbReference type="GO" id="GO:0007399">
    <property type="term" value="P:nervous system development"/>
    <property type="evidence" value="ECO:0007669"/>
    <property type="project" value="UniProtKB-KW"/>
</dbReference>
<feature type="domain" description="LCCL" evidence="14">
    <location>
        <begin position="46"/>
        <end position="117"/>
    </location>
</feature>
<evidence type="ECO:0000256" key="5">
    <source>
        <dbReference type="ARBA" id="ARBA00022737"/>
    </source>
</evidence>
<keyword evidence="2" id="KW-0964">Secreted</keyword>
<feature type="domain" description="VWFA" evidence="13">
    <location>
        <begin position="306"/>
        <end position="487"/>
    </location>
</feature>
<name>A0A7L4B8R2_9CHAR</name>
<protein>
    <recommendedName>
        <fullName evidence="11">Vitrin</fullName>
    </recommendedName>
</protein>
<evidence type="ECO:0000313" key="16">
    <source>
        <dbReference type="Proteomes" id="UP000556165"/>
    </source>
</evidence>
<dbReference type="SUPFAM" id="SSF69848">
    <property type="entry name" value="LCCL domain"/>
    <property type="match status" value="1"/>
</dbReference>
<dbReference type="EMBL" id="VZZW01001064">
    <property type="protein sequence ID" value="NXW34323.1"/>
    <property type="molecule type" value="Genomic_DNA"/>
</dbReference>
<keyword evidence="6" id="KW-0524">Neurogenesis</keyword>
<evidence type="ECO:0000256" key="6">
    <source>
        <dbReference type="ARBA" id="ARBA00022902"/>
    </source>
</evidence>
<evidence type="ECO:0000256" key="2">
    <source>
        <dbReference type="ARBA" id="ARBA00022525"/>
    </source>
</evidence>
<evidence type="ECO:0000256" key="8">
    <source>
        <dbReference type="ARBA" id="ARBA00023180"/>
    </source>
</evidence>
<dbReference type="InterPro" id="IPR002035">
    <property type="entry name" value="VWF_A"/>
</dbReference>
<evidence type="ECO:0000256" key="3">
    <source>
        <dbReference type="ARBA" id="ARBA00022530"/>
    </source>
</evidence>
<evidence type="ECO:0000256" key="1">
    <source>
        <dbReference type="ARBA" id="ARBA00004498"/>
    </source>
</evidence>
<comment type="subcellular location">
    <subcellularLocation>
        <location evidence="1">Secreted</location>
        <location evidence="1">Extracellular space</location>
        <location evidence="1">Extracellular matrix</location>
    </subcellularLocation>
</comment>
<evidence type="ECO:0000256" key="11">
    <source>
        <dbReference type="ARBA" id="ARBA00073850"/>
    </source>
</evidence>
<sequence>LGAFLICTYAAKEAPKKTKKAKLYVPQIDCDVKAGRIINPEFIAKCPPGCQDVKYRVYGTDIYASFSSVCNAAIHSGIIDNTGGKILVQKVAGHSGYRGSFSNGVRSLSLPRWRESFLVSEGKPRKGVTYPSTLEYSSSKSTAVKSGNDLVNVPTGDAVRKEYQTSPVPTPATQMATTTPTPTTTTTDPSTTTPKPTTTPATTRSTTVAAAAKTRPGLHRVRDIAFRGSSTSASNRNILRSNTGIQRQEPVAAFRRAAGSPAHLAMETDLWKPGLSLFDTGFSSKEELNPKPLASISQGNPNCKVDLSFLMDGSWSIGKRRFQLQKQFLSNVAQALGIGSAGPLMGIVQYGDDPSTEFNLKTYANSKDLRNAIEKISQKGGLSNVGKALSFVNKNFFSDANGNRGGAPNVVVVMVDGWPTDRVEEASRLARESGINIFFVTIEAAAESEKQNVIEPNFVDKAVCRTNGFYSITVPSWFGLHKVVQPLVKRVCDSDRLVCSKTCLNSADIGFVIDGSSSVGTSNFRTVLQFVANISKEFEISDTDTRIGAVQYTYEQRLEFSFDKYSTKQDVLSAIKRISYWSGGTSTGAAISYASEQLFSKSKPNKRKIMILITDGRSYDDVRVPAMAAHRNGVIAYSVGVAWAAQDELEAIATDPDKEHSFFVDEFDNLYRFVNQLIQNICTEFNSQPRN</sequence>
<dbReference type="CDD" id="cd01472">
    <property type="entry name" value="vWA_collagen"/>
    <property type="match status" value="1"/>
</dbReference>
<dbReference type="InterPro" id="IPR036609">
    <property type="entry name" value="LCCL_sf"/>
</dbReference>
<keyword evidence="7" id="KW-1015">Disulfide bond</keyword>
<keyword evidence="8" id="KW-0325">Glycoprotein</keyword>
<dbReference type="InterPro" id="IPR004043">
    <property type="entry name" value="LCCL"/>
</dbReference>
<dbReference type="GO" id="GO:0030198">
    <property type="term" value="P:extracellular matrix organization"/>
    <property type="evidence" value="ECO:0007669"/>
    <property type="project" value="TreeGrafter"/>
</dbReference>
<reference evidence="15 16" key="1">
    <citation type="submission" date="2019-09" db="EMBL/GenBank/DDBJ databases">
        <title>Bird 10,000 Genomes (B10K) Project - Family phase.</title>
        <authorList>
            <person name="Zhang G."/>
        </authorList>
    </citation>
    <scope>NUCLEOTIDE SEQUENCE [LARGE SCALE GENOMIC DNA]</scope>
    <source>
        <strain evidence="15">B10K-DU-009-16</strain>
        <tissue evidence="15">Muscle</tissue>
    </source>
</reference>
<dbReference type="SMART" id="SM00603">
    <property type="entry name" value="LCCL"/>
    <property type="match status" value="1"/>
</dbReference>
<dbReference type="Gene3D" id="3.40.50.410">
    <property type="entry name" value="von Willebrand factor, type A domain"/>
    <property type="match status" value="2"/>
</dbReference>